<feature type="non-terminal residue" evidence="1">
    <location>
        <position position="58"/>
    </location>
</feature>
<sequence>MVACGIWFPSMPCWRALCARFVNGRVLKYVRWSSSVVFQFFWCSFLRGSCSLWRFCCK</sequence>
<reference evidence="1 2" key="1">
    <citation type="submission" date="2013-11" db="EMBL/GenBank/DDBJ databases">
        <title>Genome sequencing of Stegodyphus mimosarum.</title>
        <authorList>
            <person name="Bechsgaard J."/>
        </authorList>
    </citation>
    <scope>NUCLEOTIDE SEQUENCE [LARGE SCALE GENOMIC DNA]</scope>
</reference>
<evidence type="ECO:0000313" key="1">
    <source>
        <dbReference type="EMBL" id="KFM83075.1"/>
    </source>
</evidence>
<accession>A0A087V0D6</accession>
<name>A0A087V0D6_STEMI</name>
<protein>
    <submittedName>
        <fullName evidence="1">Uncharacterized protein</fullName>
    </submittedName>
</protein>
<gene>
    <name evidence="1" type="ORF">X975_20314</name>
</gene>
<evidence type="ECO:0000313" key="2">
    <source>
        <dbReference type="Proteomes" id="UP000054359"/>
    </source>
</evidence>
<dbReference type="Proteomes" id="UP000054359">
    <property type="component" value="Unassembled WGS sequence"/>
</dbReference>
<dbReference type="AlphaFoldDB" id="A0A087V0D6"/>
<keyword evidence="2" id="KW-1185">Reference proteome</keyword>
<dbReference type="EMBL" id="KK122591">
    <property type="protein sequence ID" value="KFM83075.1"/>
    <property type="molecule type" value="Genomic_DNA"/>
</dbReference>
<proteinExistence type="predicted"/>
<organism evidence="1 2">
    <name type="scientific">Stegodyphus mimosarum</name>
    <name type="common">African social velvet spider</name>
    <dbReference type="NCBI Taxonomy" id="407821"/>
    <lineage>
        <taxon>Eukaryota</taxon>
        <taxon>Metazoa</taxon>
        <taxon>Ecdysozoa</taxon>
        <taxon>Arthropoda</taxon>
        <taxon>Chelicerata</taxon>
        <taxon>Arachnida</taxon>
        <taxon>Araneae</taxon>
        <taxon>Araneomorphae</taxon>
        <taxon>Entelegynae</taxon>
        <taxon>Eresoidea</taxon>
        <taxon>Eresidae</taxon>
        <taxon>Stegodyphus</taxon>
    </lineage>
</organism>